<evidence type="ECO:0008006" key="3">
    <source>
        <dbReference type="Google" id="ProtNLM"/>
    </source>
</evidence>
<dbReference type="RefSeq" id="WP_190467637.1">
    <property type="nucleotide sequence ID" value="NZ_JACJSG010000004.1"/>
</dbReference>
<name>A0ABR8D0I2_9NOST</name>
<sequence length="68" mass="7348">MSVVSCRLSVIILCSPTPSSPSSPPSPPLPPLGYSVVIGCVWQQFAICDRHHLHYTTITCQVVTLLNV</sequence>
<gene>
    <name evidence="1" type="ORF">H6G83_04590</name>
</gene>
<comment type="caution">
    <text evidence="1">The sequence shown here is derived from an EMBL/GenBank/DDBJ whole genome shotgun (WGS) entry which is preliminary data.</text>
</comment>
<reference evidence="1 2" key="1">
    <citation type="journal article" date="2020" name="ISME J.">
        <title>Comparative genomics reveals insights into cyanobacterial evolution and habitat adaptation.</title>
        <authorList>
            <person name="Chen M.Y."/>
            <person name="Teng W.K."/>
            <person name="Zhao L."/>
            <person name="Hu C.X."/>
            <person name="Zhou Y.K."/>
            <person name="Han B.P."/>
            <person name="Song L.R."/>
            <person name="Shu W.S."/>
        </authorList>
    </citation>
    <scope>NUCLEOTIDE SEQUENCE [LARGE SCALE GENOMIC DNA]</scope>
    <source>
        <strain evidence="1 2">FACHB-119</strain>
    </source>
</reference>
<evidence type="ECO:0000313" key="2">
    <source>
        <dbReference type="Proteomes" id="UP000661112"/>
    </source>
</evidence>
<organism evidence="1 2">
    <name type="scientific">Anabaena azotica FACHB-119</name>
    <dbReference type="NCBI Taxonomy" id="947527"/>
    <lineage>
        <taxon>Bacteria</taxon>
        <taxon>Bacillati</taxon>
        <taxon>Cyanobacteriota</taxon>
        <taxon>Cyanophyceae</taxon>
        <taxon>Nostocales</taxon>
        <taxon>Nostocaceae</taxon>
        <taxon>Anabaena</taxon>
        <taxon>Anabaena azotica</taxon>
    </lineage>
</organism>
<evidence type="ECO:0000313" key="1">
    <source>
        <dbReference type="EMBL" id="MBD2499903.1"/>
    </source>
</evidence>
<proteinExistence type="predicted"/>
<keyword evidence="2" id="KW-1185">Reference proteome</keyword>
<dbReference type="EMBL" id="JACJSG010000004">
    <property type="protein sequence ID" value="MBD2499903.1"/>
    <property type="molecule type" value="Genomic_DNA"/>
</dbReference>
<accession>A0ABR8D0I2</accession>
<dbReference type="Proteomes" id="UP000661112">
    <property type="component" value="Unassembled WGS sequence"/>
</dbReference>
<protein>
    <recommendedName>
        <fullName evidence="3">Secreted protein</fullName>
    </recommendedName>
</protein>